<proteinExistence type="predicted"/>
<evidence type="ECO:0000313" key="3">
    <source>
        <dbReference type="Proteomes" id="UP000187486"/>
    </source>
</evidence>
<dbReference type="Proteomes" id="UP000187486">
    <property type="component" value="Unassembled WGS sequence"/>
</dbReference>
<accession>A0A1R0KD79</accession>
<comment type="caution">
    <text evidence="2">The sequence shown here is derived from an EMBL/GenBank/DDBJ whole genome shotgun (WGS) entry which is preliminary data.</text>
</comment>
<dbReference type="RefSeq" id="WP_076169040.1">
    <property type="nucleotide sequence ID" value="NZ_JBEZVB010000124.1"/>
</dbReference>
<keyword evidence="3" id="KW-1185">Reference proteome</keyword>
<reference evidence="2 3" key="1">
    <citation type="submission" date="2016-01" db="EMBL/GenBank/DDBJ databases">
        <title>Amycolatopsis coloradensis genome sequencing and assembly.</title>
        <authorList>
            <person name="Mayilraj S."/>
        </authorList>
    </citation>
    <scope>NUCLEOTIDE SEQUENCE [LARGE SCALE GENOMIC DNA]</scope>
    <source>
        <strain evidence="2 3">DSM 44225</strain>
    </source>
</reference>
<gene>
    <name evidence="2" type="ORF">BS329_41305</name>
</gene>
<feature type="region of interest" description="Disordered" evidence="1">
    <location>
        <begin position="66"/>
        <end position="97"/>
    </location>
</feature>
<sequence length="97" mass="9508">MDGLVVHVQGVTVVDGGQFGEEFEAVVVIAAGLVRGLVGVDLGCAGIVGVVQSAAGTAQKVVERVAGPGIGDPDARPQADPGAHRSGPDPAASQRVA</sequence>
<evidence type="ECO:0000313" key="2">
    <source>
        <dbReference type="EMBL" id="OLZ42848.1"/>
    </source>
</evidence>
<protein>
    <submittedName>
        <fullName evidence="2">Uncharacterized protein</fullName>
    </submittedName>
</protein>
<name>A0A1R0KD79_9PSEU</name>
<organism evidence="2 3">
    <name type="scientific">Amycolatopsis coloradensis</name>
    <dbReference type="NCBI Taxonomy" id="76021"/>
    <lineage>
        <taxon>Bacteria</taxon>
        <taxon>Bacillati</taxon>
        <taxon>Actinomycetota</taxon>
        <taxon>Actinomycetes</taxon>
        <taxon>Pseudonocardiales</taxon>
        <taxon>Pseudonocardiaceae</taxon>
        <taxon>Amycolatopsis</taxon>
    </lineage>
</organism>
<evidence type="ECO:0000256" key="1">
    <source>
        <dbReference type="SAM" id="MobiDB-lite"/>
    </source>
</evidence>
<dbReference type="EMBL" id="MQUQ01000046">
    <property type="protein sequence ID" value="OLZ42848.1"/>
    <property type="molecule type" value="Genomic_DNA"/>
</dbReference>
<feature type="compositionally biased region" description="Basic and acidic residues" evidence="1">
    <location>
        <begin position="73"/>
        <end position="87"/>
    </location>
</feature>
<dbReference type="AlphaFoldDB" id="A0A1R0KD79"/>